<comment type="subcellular location">
    <subcellularLocation>
        <location evidence="6">Apical cell membrane</location>
    </subcellularLocation>
    <subcellularLocation>
        <location evidence="9">Cell membrane</location>
        <topology evidence="9">Multi-pass membrane protein</topology>
    </subcellularLocation>
    <subcellularLocation>
        <location evidence="8">Golgi apparatus</location>
    </subcellularLocation>
    <subcellularLocation>
        <location evidence="7">Membrane raft</location>
    </subcellularLocation>
</comment>
<evidence type="ECO:0000256" key="11">
    <source>
        <dbReference type="ARBA" id="ARBA00020772"/>
    </source>
</evidence>
<comment type="catalytic activity">
    <reaction evidence="27">
        <text>tetracosanoate(out) = tetracosanoate(in)</text>
        <dbReference type="Rhea" id="RHEA:45260"/>
        <dbReference type="ChEBI" id="CHEBI:31014"/>
    </reaction>
    <physiologicalReaction direction="left-to-right" evidence="27">
        <dbReference type="Rhea" id="RHEA:45261"/>
    </physiologicalReaction>
</comment>
<evidence type="ECO:0000256" key="26">
    <source>
        <dbReference type="ARBA" id="ARBA00023288"/>
    </source>
</evidence>
<dbReference type="STRING" id="9009.A0A226N667"/>
<evidence type="ECO:0000256" key="15">
    <source>
        <dbReference type="ARBA" id="ARBA00022692"/>
    </source>
</evidence>
<evidence type="ECO:0000256" key="12">
    <source>
        <dbReference type="ARBA" id="ARBA00022448"/>
    </source>
</evidence>
<dbReference type="GO" id="GO:0005794">
    <property type="term" value="C:Golgi apparatus"/>
    <property type="evidence" value="ECO:0007669"/>
    <property type="project" value="UniProtKB-SubCell"/>
</dbReference>
<dbReference type="GO" id="GO:0009986">
    <property type="term" value="C:cell surface"/>
    <property type="evidence" value="ECO:0007669"/>
    <property type="project" value="TreeGrafter"/>
</dbReference>
<evidence type="ECO:0000256" key="7">
    <source>
        <dbReference type="ARBA" id="ARBA00004285"/>
    </source>
</evidence>
<dbReference type="GO" id="GO:0016324">
    <property type="term" value="C:apical plasma membrane"/>
    <property type="evidence" value="ECO:0007669"/>
    <property type="project" value="UniProtKB-SubCell"/>
</dbReference>
<evidence type="ECO:0000256" key="17">
    <source>
        <dbReference type="ARBA" id="ARBA00022889"/>
    </source>
</evidence>
<keyword evidence="12" id="KW-0813">Transport</keyword>
<evidence type="ECO:0000256" key="23">
    <source>
        <dbReference type="ARBA" id="ARBA00023157"/>
    </source>
</evidence>
<dbReference type="GO" id="GO:0006898">
    <property type="term" value="P:receptor-mediated endocytosis"/>
    <property type="evidence" value="ECO:0007669"/>
    <property type="project" value="TreeGrafter"/>
</dbReference>
<evidence type="ECO:0000256" key="3">
    <source>
        <dbReference type="ARBA" id="ARBA00000934"/>
    </source>
</evidence>
<dbReference type="GO" id="GO:0005044">
    <property type="term" value="F:scavenger receptor activity"/>
    <property type="evidence" value="ECO:0007669"/>
    <property type="project" value="TreeGrafter"/>
</dbReference>
<comment type="catalytic activity">
    <reaction evidence="2">
        <text>(9Z)-octadecenoate(out) = (9Z)-octadecenoate(in)</text>
        <dbReference type="Rhea" id="RHEA:33655"/>
        <dbReference type="ChEBI" id="CHEBI:30823"/>
    </reaction>
    <physiologicalReaction direction="left-to-right" evidence="2">
        <dbReference type="Rhea" id="RHEA:33656"/>
    </physiologicalReaction>
</comment>
<comment type="catalytic activity">
    <reaction evidence="5">
        <text>butanoate(out) = butanoate(in)</text>
        <dbReference type="Rhea" id="RHEA:45248"/>
        <dbReference type="ChEBI" id="CHEBI:17968"/>
    </reaction>
    <physiologicalReaction direction="left-to-right" evidence="5">
        <dbReference type="Rhea" id="RHEA:45249"/>
    </physiologicalReaction>
</comment>
<keyword evidence="16" id="KW-0832">Ubl conjugation</keyword>
<dbReference type="GO" id="GO:0030169">
    <property type="term" value="F:low-density lipoprotein particle binding"/>
    <property type="evidence" value="ECO:0007669"/>
    <property type="project" value="TreeGrafter"/>
</dbReference>
<keyword evidence="17" id="KW-0130">Cell adhesion</keyword>
<evidence type="ECO:0000256" key="13">
    <source>
        <dbReference type="ARBA" id="ARBA00022475"/>
    </source>
</evidence>
<evidence type="ECO:0000256" key="5">
    <source>
        <dbReference type="ARBA" id="ARBA00001892"/>
    </source>
</evidence>
<keyword evidence="21 32" id="KW-0472">Membrane</keyword>
<keyword evidence="13" id="KW-1003">Cell membrane</keyword>
<evidence type="ECO:0000256" key="8">
    <source>
        <dbReference type="ARBA" id="ARBA00004555"/>
    </source>
</evidence>
<evidence type="ECO:0000256" key="30">
    <source>
        <dbReference type="ARBA" id="ARBA00032188"/>
    </source>
</evidence>
<evidence type="ECO:0000256" key="2">
    <source>
        <dbReference type="ARBA" id="ARBA00000626"/>
    </source>
</evidence>
<evidence type="ECO:0000256" key="31">
    <source>
        <dbReference type="ARBA" id="ARBA00032780"/>
    </source>
</evidence>
<sequence>MICNRSCGLLTGAVIGAVLAIFGGALIPIGDRLISKAIKKEAVISNGTIAFDNWLVPGSSVYRQFWIFNVENPSEVLNLGARPKLEQRGPYTYRVRYLPKENITENSNGTISYMLPNAARFEPDMSVGTENDTITCLNLAVVVSQYNGTSDGLYRVYTGKDDISKTAIIESYKNKRNLSYWEGHCDLVNGTVFFSFIFRSIYGVYQTTKNVKGIQLYRFTVPREAFASPVDVGDNYCFCTDQVISQNCTLAGVLDISSCKAGRPVYISLPHFLHASESILHDVEGLSPNEEEHETFLDVEPTTGFTLQFAKRLQVNLLVRPSTKIE</sequence>
<proteinExistence type="inferred from homology"/>
<evidence type="ECO:0000256" key="20">
    <source>
        <dbReference type="ARBA" id="ARBA00023055"/>
    </source>
</evidence>
<dbReference type="OrthoDB" id="195015at2759"/>
<evidence type="ECO:0000313" key="34">
    <source>
        <dbReference type="Proteomes" id="UP000198323"/>
    </source>
</evidence>
<dbReference type="PANTHER" id="PTHR11923:SF12">
    <property type="entry name" value="PLATELET GLYCOPROTEIN 4"/>
    <property type="match status" value="1"/>
</dbReference>
<gene>
    <name evidence="33" type="ORF">ASZ78_002577</name>
</gene>
<dbReference type="GO" id="GO:0034383">
    <property type="term" value="P:low-density lipoprotein particle clearance"/>
    <property type="evidence" value="ECO:0007669"/>
    <property type="project" value="TreeGrafter"/>
</dbReference>
<evidence type="ECO:0000256" key="14">
    <source>
        <dbReference type="ARBA" id="ARBA00022499"/>
    </source>
</evidence>
<dbReference type="PANTHER" id="PTHR11923">
    <property type="entry name" value="SCAVENGER RECEPTOR CLASS B TYPE-1 SR-B1"/>
    <property type="match status" value="1"/>
</dbReference>
<evidence type="ECO:0000256" key="6">
    <source>
        <dbReference type="ARBA" id="ARBA00004221"/>
    </source>
</evidence>
<keyword evidence="25" id="KW-0325">Glycoprotein</keyword>
<dbReference type="InterPro" id="IPR002159">
    <property type="entry name" value="CD36_fam"/>
</dbReference>
<dbReference type="EMBL" id="MCFN01000183">
    <property type="protein sequence ID" value="OXB63083.1"/>
    <property type="molecule type" value="Genomic_DNA"/>
</dbReference>
<evidence type="ECO:0000256" key="1">
    <source>
        <dbReference type="ARBA" id="ARBA00000542"/>
    </source>
</evidence>
<keyword evidence="20" id="KW-0445">Lipid transport</keyword>
<keyword evidence="23" id="KW-1015">Disulfide bond</keyword>
<dbReference type="GO" id="GO:0044539">
    <property type="term" value="P:long-chain fatty acid import into cell"/>
    <property type="evidence" value="ECO:0007669"/>
    <property type="project" value="TreeGrafter"/>
</dbReference>
<dbReference type="AlphaFoldDB" id="A0A226N667"/>
<keyword evidence="34" id="KW-1185">Reference proteome</keyword>
<evidence type="ECO:0000256" key="21">
    <source>
        <dbReference type="ARBA" id="ARBA00023136"/>
    </source>
</evidence>
<accession>A0A226N667</accession>
<dbReference type="Proteomes" id="UP000198323">
    <property type="component" value="Unassembled WGS sequence"/>
</dbReference>
<dbReference type="Pfam" id="PF01130">
    <property type="entry name" value="CD36"/>
    <property type="match status" value="2"/>
</dbReference>
<keyword evidence="22" id="KW-0564">Palmitate</keyword>
<keyword evidence="15 32" id="KW-0812">Transmembrane</keyword>
<evidence type="ECO:0000256" key="29">
    <source>
        <dbReference type="ARBA" id="ARBA00031821"/>
    </source>
</evidence>
<keyword evidence="19" id="KW-0333">Golgi apparatus</keyword>
<dbReference type="PRINTS" id="PR01610">
    <property type="entry name" value="CD36ANTIGEN"/>
</dbReference>
<evidence type="ECO:0000256" key="24">
    <source>
        <dbReference type="ARBA" id="ARBA00023170"/>
    </source>
</evidence>
<comment type="similarity">
    <text evidence="10">Belongs to the CD36 family.</text>
</comment>
<comment type="catalytic activity">
    <reaction evidence="1">
        <text>(9Z,12Z)-octadecadienoate(out) = (9Z,12Z)-octadecadienoate(in)</text>
        <dbReference type="Rhea" id="RHEA:45264"/>
        <dbReference type="ChEBI" id="CHEBI:30245"/>
    </reaction>
    <physiologicalReaction direction="left-to-right" evidence="1">
        <dbReference type="Rhea" id="RHEA:45265"/>
    </physiologicalReaction>
</comment>
<evidence type="ECO:0000256" key="10">
    <source>
        <dbReference type="ARBA" id="ARBA00010532"/>
    </source>
</evidence>
<keyword evidence="24" id="KW-0675">Receptor</keyword>
<dbReference type="PRINTS" id="PR01609">
    <property type="entry name" value="CD36FAMILY"/>
</dbReference>
<evidence type="ECO:0000256" key="9">
    <source>
        <dbReference type="ARBA" id="ARBA00004651"/>
    </source>
</evidence>
<comment type="caution">
    <text evidence="33">The sequence shown here is derived from an EMBL/GenBank/DDBJ whole genome shotgun (WGS) entry which is preliminary data.</text>
</comment>
<dbReference type="GO" id="GO:0005041">
    <property type="term" value="F:low-density lipoprotein particle receptor activity"/>
    <property type="evidence" value="ECO:0007669"/>
    <property type="project" value="TreeGrafter"/>
</dbReference>
<dbReference type="InterPro" id="IPR005428">
    <property type="entry name" value="CD36/SCARB1/SNMP1"/>
</dbReference>
<evidence type="ECO:0000256" key="22">
    <source>
        <dbReference type="ARBA" id="ARBA00023139"/>
    </source>
</evidence>
<dbReference type="GO" id="GO:0005901">
    <property type="term" value="C:caveola"/>
    <property type="evidence" value="ECO:0007669"/>
    <property type="project" value="TreeGrafter"/>
</dbReference>
<feature type="transmembrane region" description="Helical" evidence="32">
    <location>
        <begin position="7"/>
        <end position="29"/>
    </location>
</feature>
<evidence type="ECO:0000256" key="32">
    <source>
        <dbReference type="SAM" id="Phobius"/>
    </source>
</evidence>
<evidence type="ECO:0000256" key="16">
    <source>
        <dbReference type="ARBA" id="ARBA00022843"/>
    </source>
</evidence>
<evidence type="ECO:0000256" key="25">
    <source>
        <dbReference type="ARBA" id="ARBA00023180"/>
    </source>
</evidence>
<comment type="catalytic activity">
    <reaction evidence="3">
        <text>hexadecanoate(out) = hexadecanoate(in)</text>
        <dbReference type="Rhea" id="RHEA:45256"/>
        <dbReference type="ChEBI" id="CHEBI:7896"/>
    </reaction>
    <physiologicalReaction direction="left-to-right" evidence="3">
        <dbReference type="Rhea" id="RHEA:45257"/>
    </physiologicalReaction>
</comment>
<dbReference type="GO" id="GO:0042953">
    <property type="term" value="P:lipoprotein transport"/>
    <property type="evidence" value="ECO:0007669"/>
    <property type="project" value="TreeGrafter"/>
</dbReference>
<protein>
    <recommendedName>
        <fullName evidence="11">Platelet glycoprotein 4</fullName>
    </recommendedName>
    <alternativeName>
        <fullName evidence="31">Glycoprotein IIIb</fullName>
    </alternativeName>
    <alternativeName>
        <fullName evidence="29">PAS IV</fullName>
    </alternativeName>
    <alternativeName>
        <fullName evidence="30">PAS-4</fullName>
    </alternativeName>
    <alternativeName>
        <fullName evidence="28">Platelet glycoprotein IV</fullName>
    </alternativeName>
</protein>
<keyword evidence="14" id="KW-1017">Isopeptide bond</keyword>
<comment type="catalytic activity">
    <reaction evidence="4">
        <text>tetradecanoate(out) = tetradecanoate(in)</text>
        <dbReference type="Rhea" id="RHEA:45252"/>
        <dbReference type="ChEBI" id="CHEBI:30807"/>
    </reaction>
    <physiologicalReaction direction="left-to-right" evidence="4">
        <dbReference type="Rhea" id="RHEA:45253"/>
    </physiologicalReaction>
</comment>
<keyword evidence="26" id="KW-0449">Lipoprotein</keyword>
<name>A0A226N667_CALSU</name>
<dbReference type="GO" id="GO:0019915">
    <property type="term" value="P:lipid storage"/>
    <property type="evidence" value="ECO:0007669"/>
    <property type="project" value="TreeGrafter"/>
</dbReference>
<evidence type="ECO:0000256" key="28">
    <source>
        <dbReference type="ARBA" id="ARBA00029966"/>
    </source>
</evidence>
<dbReference type="GO" id="GO:0007155">
    <property type="term" value="P:cell adhesion"/>
    <property type="evidence" value="ECO:0007669"/>
    <property type="project" value="UniProtKB-KW"/>
</dbReference>
<evidence type="ECO:0000256" key="4">
    <source>
        <dbReference type="ARBA" id="ARBA00000996"/>
    </source>
</evidence>
<evidence type="ECO:0000256" key="19">
    <source>
        <dbReference type="ARBA" id="ARBA00023034"/>
    </source>
</evidence>
<organism evidence="33 34">
    <name type="scientific">Callipepla squamata</name>
    <name type="common">Scaled quail</name>
    <dbReference type="NCBI Taxonomy" id="9009"/>
    <lineage>
        <taxon>Eukaryota</taxon>
        <taxon>Metazoa</taxon>
        <taxon>Chordata</taxon>
        <taxon>Craniata</taxon>
        <taxon>Vertebrata</taxon>
        <taxon>Euteleostomi</taxon>
        <taxon>Archelosauria</taxon>
        <taxon>Archosauria</taxon>
        <taxon>Dinosauria</taxon>
        <taxon>Saurischia</taxon>
        <taxon>Theropoda</taxon>
        <taxon>Coelurosauria</taxon>
        <taxon>Aves</taxon>
        <taxon>Neognathae</taxon>
        <taxon>Galloanserae</taxon>
        <taxon>Galliformes</taxon>
        <taxon>Odontophoridae</taxon>
        <taxon>Callipepla</taxon>
    </lineage>
</organism>
<dbReference type="GO" id="GO:0150094">
    <property type="term" value="P:amyloid-beta clearance by cellular catabolic process"/>
    <property type="evidence" value="ECO:0007669"/>
    <property type="project" value="TreeGrafter"/>
</dbReference>
<keyword evidence="18 32" id="KW-1133">Transmembrane helix</keyword>
<evidence type="ECO:0000256" key="18">
    <source>
        <dbReference type="ARBA" id="ARBA00022989"/>
    </source>
</evidence>
<evidence type="ECO:0000313" key="33">
    <source>
        <dbReference type="EMBL" id="OXB63083.1"/>
    </source>
</evidence>
<evidence type="ECO:0000256" key="27">
    <source>
        <dbReference type="ARBA" id="ARBA00023949"/>
    </source>
</evidence>
<reference evidence="33 34" key="1">
    <citation type="submission" date="2016-07" db="EMBL/GenBank/DDBJ databases">
        <title>Disparate Historic Effective Population Sizes Predicted by Modern Levels of Genome Diversity for the Scaled Quail (Callipepla squamata) and the Northern Bobwhite (Colinus virginianus): Inferences from First and Second Generation Draft Genome Assemblies for Sympatric New World Quail.</title>
        <authorList>
            <person name="Oldeschulte D.L."/>
            <person name="Halley Y.A."/>
            <person name="Bhattarai E.K."/>
            <person name="Brashear W.A."/>
            <person name="Hill J."/>
            <person name="Metz R.P."/>
            <person name="Johnson C.D."/>
            <person name="Rollins D."/>
            <person name="Peterson M.J."/>
            <person name="Bickhart D.M."/>
            <person name="Decker J.E."/>
            <person name="Seabury C.M."/>
        </authorList>
    </citation>
    <scope>NUCLEOTIDE SEQUENCE [LARGE SCALE GENOMIC DNA]</scope>
    <source>
        <strain evidence="33 34">Texas</strain>
        <tissue evidence="33">Leg muscle</tissue>
    </source>
</reference>